<proteinExistence type="predicted"/>
<accession>A0A0H3UAV5</accession>
<dbReference type="CDD" id="cd06433">
    <property type="entry name" value="GT_2_WfgS_like"/>
    <property type="match status" value="1"/>
</dbReference>
<dbReference type="InterPro" id="IPR001173">
    <property type="entry name" value="Glyco_trans_2-like"/>
</dbReference>
<evidence type="ECO:0000313" key="2">
    <source>
        <dbReference type="EMBL" id="AIF26862.1"/>
    </source>
</evidence>
<dbReference type="AlphaFoldDB" id="A0A0H3UAV5"/>
<dbReference type="PANTHER" id="PTHR22916:SF3">
    <property type="entry name" value="UDP-GLCNAC:BETAGAL BETA-1,3-N-ACETYLGLUCOSAMINYLTRANSFERASE-LIKE PROTEIN 1"/>
    <property type="match status" value="1"/>
</dbReference>
<reference evidence="2" key="1">
    <citation type="submission" date="2013-08" db="EMBL/GenBank/DDBJ databases">
        <title>Comparison of modified E. coli strains.</title>
        <authorList>
            <person name="Juergensen J."/>
            <person name="Bonge A."/>
            <person name="Streit W.R."/>
        </authorList>
    </citation>
    <scope>NUCLEOTIDE SEQUENCE</scope>
</reference>
<feature type="domain" description="Glycosyltransferase 2-like" evidence="1">
    <location>
        <begin position="12"/>
        <end position="173"/>
    </location>
</feature>
<evidence type="ECO:0000259" key="1">
    <source>
        <dbReference type="Pfam" id="PF00535"/>
    </source>
</evidence>
<dbReference type="InterPro" id="IPR029044">
    <property type="entry name" value="Nucleotide-diphossugar_trans"/>
</dbReference>
<sequence length="267" mass="31798">MFMRQNSPLFTIATVTYNAAETLQRTLDSVANQDYPYIEHLLIDGCSSDGTIRLVQRYVETNTHARQPHQIRLVCERDEGLYDAMNKALQLAQGDYIVFLNSGDMLHATDTLSQLTYQMEWIKGDFHNPAILYGQTDLVDQKGHYLRPRRLRAPETLTWKSFRWGMLVCHQSFYVRTDIAREEHYNLQYHYSADFDWCIRLLRRVGRRRMRIINTRLILTDYLSEGLTTRHHRASLFERMRIMMVHYGKWQTLLSHLWFVIRGVFMR</sequence>
<dbReference type="PANTHER" id="PTHR22916">
    <property type="entry name" value="GLYCOSYLTRANSFERASE"/>
    <property type="match status" value="1"/>
</dbReference>
<protein>
    <recommendedName>
        <fullName evidence="1">Glycosyltransferase 2-like domain-containing protein</fullName>
    </recommendedName>
</protein>
<dbReference type="GO" id="GO:0016758">
    <property type="term" value="F:hexosyltransferase activity"/>
    <property type="evidence" value="ECO:0007669"/>
    <property type="project" value="UniProtKB-ARBA"/>
</dbReference>
<dbReference type="Pfam" id="PF00535">
    <property type="entry name" value="Glycos_transf_2"/>
    <property type="match status" value="1"/>
</dbReference>
<dbReference type="SUPFAM" id="SSF53448">
    <property type="entry name" value="Nucleotide-diphospho-sugar transferases"/>
    <property type="match status" value="1"/>
</dbReference>
<organism evidence="2">
    <name type="scientific">uncultured bacterium fosmid pJB135F11</name>
    <dbReference type="NCBI Taxonomy" id="1478051"/>
    <lineage>
        <taxon>Bacteria</taxon>
        <taxon>environmental samples</taxon>
    </lineage>
</organism>
<dbReference type="EMBL" id="KF540249">
    <property type="protein sequence ID" value="AIF26862.1"/>
    <property type="molecule type" value="Genomic_DNA"/>
</dbReference>
<name>A0A0H3UAV5_9BACT</name>
<dbReference type="Gene3D" id="3.90.550.10">
    <property type="entry name" value="Spore Coat Polysaccharide Biosynthesis Protein SpsA, Chain A"/>
    <property type="match status" value="1"/>
</dbReference>